<organism evidence="1 2">
    <name type="scientific">Halanaerobium congolense</name>
    <dbReference type="NCBI Taxonomy" id="54121"/>
    <lineage>
        <taxon>Bacteria</taxon>
        <taxon>Bacillati</taxon>
        <taxon>Bacillota</taxon>
        <taxon>Clostridia</taxon>
        <taxon>Halanaerobiales</taxon>
        <taxon>Halanaerobiaceae</taxon>
        <taxon>Halanaerobium</taxon>
    </lineage>
</organism>
<sequence length="296" mass="35112">MKLPDIEYFLLRIGLYEELSFDIDSYDWINDLKNKRLNIDAYCPECGEISTFNSSTNSSRAGSDFSDQFNPNMNLEESTLEKIVHKKYNDFIDNNKIIERKFKCARNETHIMFFYFMIKDERHVEEENKILKIGQYPSMVDLNKIELKKYKKQLAKILTEELASEYNKAVMLHTHGYGVASFVHLRRIFEGLIEKTFLEKIDDIGLDKETFYKKRMDKKIDLLKEYIPDFLGENSYIYSILSKGIHELDEKECLEIFDILKTGIEIILEEKIEKINKEKRKKFIEKELNKVNSNLS</sequence>
<accession>A0A4R7DTT5</accession>
<name>A0A4R7DTT5_9FIRM</name>
<evidence type="ECO:0000313" key="1">
    <source>
        <dbReference type="EMBL" id="TDS25390.1"/>
    </source>
</evidence>
<proteinExistence type="predicted"/>
<protein>
    <submittedName>
        <fullName evidence="1">Uncharacterized protein</fullName>
    </submittedName>
</protein>
<reference evidence="1 2" key="1">
    <citation type="submission" date="2019-03" db="EMBL/GenBank/DDBJ databases">
        <title>Deep subsurface shale carbon reservoir microbial communities from Ohio and West Virginia, USA.</title>
        <authorList>
            <person name="Wrighton K."/>
        </authorList>
    </citation>
    <scope>NUCLEOTIDE SEQUENCE [LARGE SCALE GENOMIC DNA]</scope>
    <source>
        <strain evidence="1 2">UTICA-S4D12</strain>
    </source>
</reference>
<dbReference type="RefSeq" id="WP_133618542.1">
    <property type="nucleotide sequence ID" value="NZ_SOAA01000059.1"/>
</dbReference>
<dbReference type="Proteomes" id="UP000295758">
    <property type="component" value="Unassembled WGS sequence"/>
</dbReference>
<dbReference type="AlphaFoldDB" id="A0A4R7DTT5"/>
<evidence type="ECO:0000313" key="2">
    <source>
        <dbReference type="Proteomes" id="UP000295758"/>
    </source>
</evidence>
<comment type="caution">
    <text evidence="1">The sequence shown here is derived from an EMBL/GenBank/DDBJ whole genome shotgun (WGS) entry which is preliminary data.</text>
</comment>
<gene>
    <name evidence="1" type="ORF">BY453_1592</name>
</gene>
<dbReference type="EMBL" id="SOAA01000059">
    <property type="protein sequence ID" value="TDS25390.1"/>
    <property type="molecule type" value="Genomic_DNA"/>
</dbReference>